<dbReference type="Proteomes" id="UP000289440">
    <property type="component" value="Chromosome"/>
</dbReference>
<keyword evidence="8" id="KW-0449">Lipoprotein</keyword>
<feature type="transmembrane region" description="Helical" evidence="7">
    <location>
        <begin position="110"/>
        <end position="128"/>
    </location>
</feature>
<dbReference type="GO" id="GO:0008961">
    <property type="term" value="F:phosphatidylglycerol-prolipoprotein diacylglyceryl transferase activity"/>
    <property type="evidence" value="ECO:0007669"/>
    <property type="project" value="InterPro"/>
</dbReference>
<dbReference type="EC" id="2.4.99.-" evidence="8"/>
<keyword evidence="9" id="KW-1185">Reference proteome</keyword>
<evidence type="ECO:0000256" key="2">
    <source>
        <dbReference type="ARBA" id="ARBA00022475"/>
    </source>
</evidence>
<evidence type="ECO:0000256" key="4">
    <source>
        <dbReference type="ARBA" id="ARBA00022692"/>
    </source>
</evidence>
<reference evidence="8 9" key="1">
    <citation type="submission" date="2019-01" db="EMBL/GenBank/DDBJ databases">
        <authorList>
            <consortium name="Pathogen Informatics"/>
        </authorList>
    </citation>
    <scope>NUCLEOTIDE SEQUENCE [LARGE SCALE GENOMIC DNA]</scope>
    <source>
        <strain evidence="8 9">NCTC10166</strain>
    </source>
</reference>
<keyword evidence="8" id="KW-0328">Glycosyltransferase</keyword>
<comment type="similarity">
    <text evidence="1">Belongs to the Lgt family.</text>
</comment>
<keyword evidence="3 8" id="KW-0808">Transferase</keyword>
<evidence type="ECO:0000256" key="1">
    <source>
        <dbReference type="ARBA" id="ARBA00007150"/>
    </source>
</evidence>
<evidence type="ECO:0000313" key="9">
    <source>
        <dbReference type="Proteomes" id="UP000289440"/>
    </source>
</evidence>
<evidence type="ECO:0000313" key="8">
    <source>
        <dbReference type="EMBL" id="VEU59075.1"/>
    </source>
</evidence>
<keyword evidence="2" id="KW-1003">Cell membrane</keyword>
<proteinExistence type="inferred from homology"/>
<protein>
    <submittedName>
        <fullName evidence="8">Prolipoprotein diacylglyceryl transferase</fullName>
        <ecNumber evidence="8">2.4.99.-</ecNumber>
    </submittedName>
</protein>
<feature type="transmembrane region" description="Helical" evidence="7">
    <location>
        <begin position="201"/>
        <end position="219"/>
    </location>
</feature>
<dbReference type="GO" id="GO:0005886">
    <property type="term" value="C:plasma membrane"/>
    <property type="evidence" value="ECO:0007669"/>
    <property type="project" value="InterPro"/>
</dbReference>
<keyword evidence="6 7" id="KW-0472">Membrane</keyword>
<sequence length="315" mass="36797">MGLSSELLAKAPFLKDARPFQSGEAFWLIKGAIPIYSFMIFLGIIASIISIFFFWKREKLSLEHLYWLIIITVPTAIIGARLGFIFEQIIAGNAASLKNNWWNPRDGGLSVQWGVMISASCDLIYVMTKRKVLDYRKAMSYILPTILIGQAIGRWGNFTNHELYGKVDSDGSTVLWLGESIVKNMYIRDSVNTDGALRVPLFFYEFLTSIIGYILIVWILNLFNWLKPGTTGALYFVWYGIVRSSMEFLRQESYVFYFVISILYIIFGLTFASYYQFLGNYRFNFKEKKLEKVIRYKSEKRKWLNINWNYYQKLY</sequence>
<dbReference type="GO" id="GO:0042158">
    <property type="term" value="P:lipoprotein biosynthetic process"/>
    <property type="evidence" value="ECO:0007669"/>
    <property type="project" value="InterPro"/>
</dbReference>
<gene>
    <name evidence="8" type="primary">lgt</name>
    <name evidence="8" type="ORF">NCTC10166_00029</name>
</gene>
<dbReference type="PANTHER" id="PTHR30589:SF0">
    <property type="entry name" value="PHOSPHATIDYLGLYCEROL--PROLIPOPROTEIN DIACYLGLYCERYL TRANSFERASE"/>
    <property type="match status" value="1"/>
</dbReference>
<dbReference type="NCBIfam" id="TIGR00544">
    <property type="entry name" value="lgt"/>
    <property type="match status" value="1"/>
</dbReference>
<feature type="transmembrane region" description="Helical" evidence="7">
    <location>
        <begin position="67"/>
        <end position="90"/>
    </location>
</feature>
<organism evidence="8 9">
    <name type="scientific">Mesomycoplasma neurolyticum</name>
    <dbReference type="NCBI Taxonomy" id="2120"/>
    <lineage>
        <taxon>Bacteria</taxon>
        <taxon>Bacillati</taxon>
        <taxon>Mycoplasmatota</taxon>
        <taxon>Mycoplasmoidales</taxon>
        <taxon>Metamycoplasmataceae</taxon>
        <taxon>Mesomycoplasma</taxon>
    </lineage>
</organism>
<name>A0A449A499_9BACT</name>
<feature type="transmembrane region" description="Helical" evidence="7">
    <location>
        <begin position="35"/>
        <end position="55"/>
    </location>
</feature>
<evidence type="ECO:0000256" key="3">
    <source>
        <dbReference type="ARBA" id="ARBA00022679"/>
    </source>
</evidence>
<accession>A0A449A499</accession>
<dbReference type="PANTHER" id="PTHR30589">
    <property type="entry name" value="PROLIPOPROTEIN DIACYLGLYCERYL TRANSFERASE"/>
    <property type="match status" value="1"/>
</dbReference>
<keyword evidence="5 7" id="KW-1133">Transmembrane helix</keyword>
<dbReference type="EMBL" id="LR214951">
    <property type="protein sequence ID" value="VEU59075.1"/>
    <property type="molecule type" value="Genomic_DNA"/>
</dbReference>
<dbReference type="Pfam" id="PF01790">
    <property type="entry name" value="LGT"/>
    <property type="match status" value="1"/>
</dbReference>
<dbReference type="KEGG" id="mnu:NCTC10166_00029"/>
<dbReference type="InterPro" id="IPR001640">
    <property type="entry name" value="Lgt"/>
</dbReference>
<evidence type="ECO:0000256" key="6">
    <source>
        <dbReference type="ARBA" id="ARBA00023136"/>
    </source>
</evidence>
<dbReference type="RefSeq" id="WP_232018815.1">
    <property type="nucleotide sequence ID" value="NZ_LR214951.1"/>
</dbReference>
<feature type="transmembrane region" description="Helical" evidence="7">
    <location>
        <begin position="254"/>
        <end position="275"/>
    </location>
</feature>
<dbReference type="AlphaFoldDB" id="A0A449A499"/>
<evidence type="ECO:0000256" key="7">
    <source>
        <dbReference type="SAM" id="Phobius"/>
    </source>
</evidence>
<keyword evidence="4 7" id="KW-0812">Transmembrane</keyword>
<evidence type="ECO:0000256" key="5">
    <source>
        <dbReference type="ARBA" id="ARBA00022989"/>
    </source>
</evidence>